<organism evidence="1 2">
    <name type="scientific">Protopolystoma xenopodis</name>
    <dbReference type="NCBI Taxonomy" id="117903"/>
    <lineage>
        <taxon>Eukaryota</taxon>
        <taxon>Metazoa</taxon>
        <taxon>Spiralia</taxon>
        <taxon>Lophotrochozoa</taxon>
        <taxon>Platyhelminthes</taxon>
        <taxon>Monogenea</taxon>
        <taxon>Polyopisthocotylea</taxon>
        <taxon>Polystomatidea</taxon>
        <taxon>Polystomatidae</taxon>
        <taxon>Protopolystoma</taxon>
    </lineage>
</organism>
<name>A0A3S5FFY3_9PLAT</name>
<dbReference type="Proteomes" id="UP000784294">
    <property type="component" value="Unassembled WGS sequence"/>
</dbReference>
<keyword evidence="2" id="KW-1185">Reference proteome</keyword>
<sequence>MQKYLLPPFLRKMLDSVKHLKLLHEAYEEWYFEPTKLDDSDDCQLSSSIYCSVYRQLDIWALEEADLNRKYPLFEINNNMNLDRLRDDGLYLWKCEVCYFLYRPS</sequence>
<proteinExistence type="predicted"/>
<reference evidence="1" key="1">
    <citation type="submission" date="2018-11" db="EMBL/GenBank/DDBJ databases">
        <authorList>
            <consortium name="Pathogen Informatics"/>
        </authorList>
    </citation>
    <scope>NUCLEOTIDE SEQUENCE</scope>
</reference>
<evidence type="ECO:0000313" key="1">
    <source>
        <dbReference type="EMBL" id="VEL34716.1"/>
    </source>
</evidence>
<gene>
    <name evidence="1" type="ORF">PXEA_LOCUS28156</name>
</gene>
<evidence type="ECO:0000313" key="2">
    <source>
        <dbReference type="Proteomes" id="UP000784294"/>
    </source>
</evidence>
<comment type="caution">
    <text evidence="1">The sequence shown here is derived from an EMBL/GenBank/DDBJ whole genome shotgun (WGS) entry which is preliminary data.</text>
</comment>
<dbReference type="AlphaFoldDB" id="A0A3S5FFY3"/>
<accession>A0A3S5FFY3</accession>
<dbReference type="EMBL" id="CAAALY010248244">
    <property type="protein sequence ID" value="VEL34716.1"/>
    <property type="molecule type" value="Genomic_DNA"/>
</dbReference>
<protein>
    <submittedName>
        <fullName evidence="1">Uncharacterized protein</fullName>
    </submittedName>
</protein>